<dbReference type="AlphaFoldDB" id="A0A8J3D0L9"/>
<organism evidence="2 3">
    <name type="scientific">Persicitalea jodogahamensis</name>
    <dbReference type="NCBI Taxonomy" id="402147"/>
    <lineage>
        <taxon>Bacteria</taxon>
        <taxon>Pseudomonadati</taxon>
        <taxon>Bacteroidota</taxon>
        <taxon>Cytophagia</taxon>
        <taxon>Cytophagales</taxon>
        <taxon>Spirosomataceae</taxon>
        <taxon>Persicitalea</taxon>
    </lineage>
</organism>
<gene>
    <name evidence="2" type="ORF">GCM10007390_10290</name>
</gene>
<evidence type="ECO:0000313" key="2">
    <source>
        <dbReference type="EMBL" id="GHB58717.1"/>
    </source>
</evidence>
<dbReference type="EMBL" id="BMXF01000001">
    <property type="protein sequence ID" value="GHB58717.1"/>
    <property type="molecule type" value="Genomic_DNA"/>
</dbReference>
<sequence length="114" mass="13461">MAVFPLDHINKKINDIKEKLGHLIAINSKQKWDLVKLERENTELKAANRQLEEKIRRIRKENIIIQKDFNKSKNFATIVRDKLTPTDGLAELKESVEQYIIEIDRCIEMLEDTM</sequence>
<accession>A0A8J3D0L9</accession>
<comment type="caution">
    <text evidence="2">The sequence shown here is derived from an EMBL/GenBank/DDBJ whole genome shotgun (WGS) entry which is preliminary data.</text>
</comment>
<name>A0A8J3D0L9_9BACT</name>
<keyword evidence="3" id="KW-1185">Reference proteome</keyword>
<proteinExistence type="predicted"/>
<dbReference type="Proteomes" id="UP000598271">
    <property type="component" value="Unassembled WGS sequence"/>
</dbReference>
<protein>
    <submittedName>
        <fullName evidence="2">Uncharacterized protein</fullName>
    </submittedName>
</protein>
<feature type="coiled-coil region" evidence="1">
    <location>
        <begin position="27"/>
        <end position="109"/>
    </location>
</feature>
<reference evidence="2 3" key="1">
    <citation type="journal article" date="2014" name="Int. J. Syst. Evol. Microbiol.">
        <title>Complete genome sequence of Corynebacterium casei LMG S-19264T (=DSM 44701T), isolated from a smear-ripened cheese.</title>
        <authorList>
            <consortium name="US DOE Joint Genome Institute (JGI-PGF)"/>
            <person name="Walter F."/>
            <person name="Albersmeier A."/>
            <person name="Kalinowski J."/>
            <person name="Ruckert C."/>
        </authorList>
    </citation>
    <scope>NUCLEOTIDE SEQUENCE [LARGE SCALE GENOMIC DNA]</scope>
    <source>
        <strain evidence="2 3">KCTC 12866</strain>
    </source>
</reference>
<keyword evidence="1" id="KW-0175">Coiled coil</keyword>
<evidence type="ECO:0000313" key="3">
    <source>
        <dbReference type="Proteomes" id="UP000598271"/>
    </source>
</evidence>
<evidence type="ECO:0000256" key="1">
    <source>
        <dbReference type="SAM" id="Coils"/>
    </source>
</evidence>
<dbReference type="RefSeq" id="WP_189563261.1">
    <property type="nucleotide sequence ID" value="NZ_BMXF01000001.1"/>
</dbReference>